<reference evidence="1 3" key="2">
    <citation type="journal article" date="2013" name="Nature">
        <title>Insights into bilaterian evolution from three spiralian genomes.</title>
        <authorList>
            <person name="Simakov O."/>
            <person name="Marletaz F."/>
            <person name="Cho S.J."/>
            <person name="Edsinger-Gonzales E."/>
            <person name="Havlak P."/>
            <person name="Hellsten U."/>
            <person name="Kuo D.H."/>
            <person name="Larsson T."/>
            <person name="Lv J."/>
            <person name="Arendt D."/>
            <person name="Savage R."/>
            <person name="Osoegawa K."/>
            <person name="de Jong P."/>
            <person name="Grimwood J."/>
            <person name="Chapman J.A."/>
            <person name="Shapiro H."/>
            <person name="Aerts A."/>
            <person name="Otillar R.P."/>
            <person name="Terry A.Y."/>
            <person name="Boore J.L."/>
            <person name="Grigoriev I.V."/>
            <person name="Lindberg D.R."/>
            <person name="Seaver E.C."/>
            <person name="Weisblat D.A."/>
            <person name="Putnam N.H."/>
            <person name="Rokhsar D.S."/>
        </authorList>
    </citation>
    <scope>NUCLEOTIDE SEQUENCE</scope>
    <source>
        <strain evidence="1 3">I ESC-2004</strain>
    </source>
</reference>
<dbReference type="HOGENOM" id="CLU_2833654_0_0_1"/>
<dbReference type="AlphaFoldDB" id="R7UQJ8"/>
<dbReference type="OMA" id="NDYLICA"/>
<evidence type="ECO:0000313" key="2">
    <source>
        <dbReference type="EnsemblMetazoa" id="CapteP136755"/>
    </source>
</evidence>
<dbReference type="EMBL" id="AMQN01044091">
    <property type="status" value="NOT_ANNOTATED_CDS"/>
    <property type="molecule type" value="Genomic_DNA"/>
</dbReference>
<sequence length="66" mass="7750">MSVNIKEAVSKCEVCHERDKDNTQEPLMPHDIINRPWAKVLTDLFELHGDHYLVLVDYFSGFFEID</sequence>
<dbReference type="EnsemblMetazoa" id="CapteT136755">
    <property type="protein sequence ID" value="CapteP136755"/>
    <property type="gene ID" value="CapteG136755"/>
</dbReference>
<accession>R7UQJ8</accession>
<dbReference type="PANTHER" id="PTHR37984">
    <property type="entry name" value="PROTEIN CBG26694"/>
    <property type="match status" value="1"/>
</dbReference>
<dbReference type="InterPro" id="IPR050951">
    <property type="entry name" value="Retrovirus_Pol_polyprotein"/>
</dbReference>
<gene>
    <name evidence="1" type="ORF">CAPTEDRAFT_136755</name>
</gene>
<evidence type="ECO:0008006" key="4">
    <source>
        <dbReference type="Google" id="ProtNLM"/>
    </source>
</evidence>
<reference evidence="3" key="1">
    <citation type="submission" date="2012-12" db="EMBL/GenBank/DDBJ databases">
        <authorList>
            <person name="Hellsten U."/>
            <person name="Grimwood J."/>
            <person name="Chapman J.A."/>
            <person name="Shapiro H."/>
            <person name="Aerts A."/>
            <person name="Otillar R.P."/>
            <person name="Terry A.Y."/>
            <person name="Boore J.L."/>
            <person name="Simakov O."/>
            <person name="Marletaz F."/>
            <person name="Cho S.-J."/>
            <person name="Edsinger-Gonzales E."/>
            <person name="Havlak P."/>
            <person name="Kuo D.-H."/>
            <person name="Larsson T."/>
            <person name="Lv J."/>
            <person name="Arendt D."/>
            <person name="Savage R."/>
            <person name="Osoegawa K."/>
            <person name="de Jong P."/>
            <person name="Lindberg D.R."/>
            <person name="Seaver E.C."/>
            <person name="Weisblat D.A."/>
            <person name="Putnam N.H."/>
            <person name="Grigoriev I.V."/>
            <person name="Rokhsar D.S."/>
        </authorList>
    </citation>
    <scope>NUCLEOTIDE SEQUENCE</scope>
    <source>
        <strain evidence="3">I ESC-2004</strain>
    </source>
</reference>
<proteinExistence type="predicted"/>
<dbReference type="EMBL" id="KB301358">
    <property type="protein sequence ID" value="ELU05681.1"/>
    <property type="molecule type" value="Genomic_DNA"/>
</dbReference>
<name>R7UQJ8_CAPTE</name>
<evidence type="ECO:0000313" key="1">
    <source>
        <dbReference type="EMBL" id="ELU05681.1"/>
    </source>
</evidence>
<evidence type="ECO:0000313" key="3">
    <source>
        <dbReference type="Proteomes" id="UP000014760"/>
    </source>
</evidence>
<protein>
    <recommendedName>
        <fullName evidence="4">Integrase zinc-binding domain-containing protein</fullName>
    </recommendedName>
</protein>
<reference evidence="2" key="3">
    <citation type="submission" date="2015-06" db="UniProtKB">
        <authorList>
            <consortium name="EnsemblMetazoa"/>
        </authorList>
    </citation>
    <scope>IDENTIFICATION</scope>
</reference>
<dbReference type="Proteomes" id="UP000014760">
    <property type="component" value="Unassembled WGS sequence"/>
</dbReference>
<keyword evidence="3" id="KW-1185">Reference proteome</keyword>
<organism evidence="1">
    <name type="scientific">Capitella teleta</name>
    <name type="common">Polychaete worm</name>
    <dbReference type="NCBI Taxonomy" id="283909"/>
    <lineage>
        <taxon>Eukaryota</taxon>
        <taxon>Metazoa</taxon>
        <taxon>Spiralia</taxon>
        <taxon>Lophotrochozoa</taxon>
        <taxon>Annelida</taxon>
        <taxon>Polychaeta</taxon>
        <taxon>Sedentaria</taxon>
        <taxon>Scolecida</taxon>
        <taxon>Capitellidae</taxon>
        <taxon>Capitella</taxon>
    </lineage>
</organism>
<dbReference type="OrthoDB" id="10055530at2759"/>
<dbReference type="PANTHER" id="PTHR37984:SF8">
    <property type="entry name" value="CCHC-TYPE DOMAIN-CONTAINING PROTEIN"/>
    <property type="match status" value="1"/>
</dbReference>